<dbReference type="AlphaFoldDB" id="A0A2T9ZK82"/>
<gene>
    <name evidence="9" type="ORF">BB560_000455</name>
</gene>
<dbReference type="OrthoDB" id="5273213at2759"/>
<comment type="subunit">
    <text evidence="7">Supercomplex made of cofactors A to E. Cofactors A and D function by capturing and stabilizing tubulin in a quasi-native conformation. Cofactor E binds to the cofactor D-tubulin complex; interaction with cofactor C then causes the release of tubulin polypeptides that are committed to the native state.</text>
</comment>
<keyword evidence="6" id="KW-0143">Chaperone</keyword>
<evidence type="ECO:0000256" key="3">
    <source>
        <dbReference type="ARBA" id="ARBA00022490"/>
    </source>
</evidence>
<keyword evidence="3" id="KW-0963">Cytoplasm</keyword>
<protein>
    <recommendedName>
        <fullName evidence="8">CAP-Gly domain-containing protein</fullName>
    </recommendedName>
</protein>
<dbReference type="Proteomes" id="UP000245609">
    <property type="component" value="Unassembled WGS sequence"/>
</dbReference>
<evidence type="ECO:0000313" key="10">
    <source>
        <dbReference type="Proteomes" id="UP000245609"/>
    </source>
</evidence>
<evidence type="ECO:0000256" key="1">
    <source>
        <dbReference type="ARBA" id="ARBA00004496"/>
    </source>
</evidence>
<dbReference type="PROSITE" id="PS00845">
    <property type="entry name" value="CAP_GLY_1"/>
    <property type="match status" value="1"/>
</dbReference>
<organism evidence="9 10">
    <name type="scientific">Smittium megazygosporum</name>
    <dbReference type="NCBI Taxonomy" id="133381"/>
    <lineage>
        <taxon>Eukaryota</taxon>
        <taxon>Fungi</taxon>
        <taxon>Fungi incertae sedis</taxon>
        <taxon>Zoopagomycota</taxon>
        <taxon>Kickxellomycotina</taxon>
        <taxon>Harpellomycetes</taxon>
        <taxon>Harpellales</taxon>
        <taxon>Legeriomycetaceae</taxon>
        <taxon>Smittium</taxon>
    </lineage>
</organism>
<evidence type="ECO:0000256" key="4">
    <source>
        <dbReference type="ARBA" id="ARBA00022614"/>
    </source>
</evidence>
<dbReference type="EMBL" id="MBFS01000048">
    <property type="protein sequence ID" value="PVV05026.1"/>
    <property type="molecule type" value="Genomic_DNA"/>
</dbReference>
<dbReference type="InterPro" id="IPR000938">
    <property type="entry name" value="CAP-Gly_domain"/>
</dbReference>
<keyword evidence="10" id="KW-1185">Reference proteome</keyword>
<comment type="subcellular location">
    <subcellularLocation>
        <location evidence="1">Cytoplasm</location>
    </subcellularLocation>
</comment>
<evidence type="ECO:0000313" key="9">
    <source>
        <dbReference type="EMBL" id="PVV05026.1"/>
    </source>
</evidence>
<evidence type="ECO:0000256" key="5">
    <source>
        <dbReference type="ARBA" id="ARBA00022737"/>
    </source>
</evidence>
<dbReference type="FunFam" id="2.30.30.190:FF:000016">
    <property type="entry name" value="Tubulin-folding cofactor E"/>
    <property type="match status" value="1"/>
</dbReference>
<accession>A0A2T9ZK82</accession>
<dbReference type="InterPro" id="IPR036859">
    <property type="entry name" value="CAP-Gly_dom_sf"/>
</dbReference>
<dbReference type="GO" id="GO:0005737">
    <property type="term" value="C:cytoplasm"/>
    <property type="evidence" value="ECO:0007669"/>
    <property type="project" value="UniProtKB-SubCell"/>
</dbReference>
<keyword evidence="4" id="KW-0433">Leucine-rich repeat</keyword>
<evidence type="ECO:0000256" key="7">
    <source>
        <dbReference type="ARBA" id="ARBA00026055"/>
    </source>
</evidence>
<comment type="similarity">
    <text evidence="2">Belongs to the TBCE family.</text>
</comment>
<dbReference type="SUPFAM" id="SSF74924">
    <property type="entry name" value="Cap-Gly domain"/>
    <property type="match status" value="1"/>
</dbReference>
<dbReference type="SMART" id="SM01052">
    <property type="entry name" value="CAP_GLY"/>
    <property type="match status" value="1"/>
</dbReference>
<reference evidence="9 10" key="1">
    <citation type="journal article" date="2018" name="MBio">
        <title>Comparative Genomics Reveals the Core Gene Toolbox for the Fungus-Insect Symbiosis.</title>
        <authorList>
            <person name="Wang Y."/>
            <person name="Stata M."/>
            <person name="Wang W."/>
            <person name="Stajich J.E."/>
            <person name="White M.M."/>
            <person name="Moncalvo J.M."/>
        </authorList>
    </citation>
    <scope>NUCLEOTIDE SEQUENCE [LARGE SCALE GENOMIC DNA]</scope>
    <source>
        <strain evidence="9 10">SC-DP-2</strain>
    </source>
</reference>
<feature type="domain" description="CAP-Gly" evidence="8">
    <location>
        <begin position="21"/>
        <end position="65"/>
    </location>
</feature>
<dbReference type="PROSITE" id="PS50245">
    <property type="entry name" value="CAP_GLY_2"/>
    <property type="match status" value="1"/>
</dbReference>
<comment type="caution">
    <text evidence="9">The sequence shown here is derived from an EMBL/GenBank/DDBJ whole genome shotgun (WGS) entry which is preliminary data.</text>
</comment>
<evidence type="ECO:0000259" key="8">
    <source>
        <dbReference type="PROSITE" id="PS50245"/>
    </source>
</evidence>
<name>A0A2T9ZK82_9FUNG</name>
<dbReference type="Gene3D" id="2.30.30.190">
    <property type="entry name" value="CAP Gly-rich-like domain"/>
    <property type="match status" value="1"/>
</dbReference>
<proteinExistence type="inferred from homology"/>
<evidence type="ECO:0000256" key="6">
    <source>
        <dbReference type="ARBA" id="ARBA00023186"/>
    </source>
</evidence>
<dbReference type="Pfam" id="PF01302">
    <property type="entry name" value="CAP_GLY"/>
    <property type="match status" value="1"/>
</dbReference>
<dbReference type="STRING" id="133381.A0A2T9ZK82"/>
<keyword evidence="5" id="KW-0677">Repeat</keyword>
<sequence>MYIGQRVKVKSKGVGTIRYVGPIPGQEGCWVGIEWDNKSSGKHSGTVNGTEYFKTKIQGTASFLKKSNKIATGIGILDAIKDKYCSEVSLYSENTVLPDKIGKHGKIFAVGFSMIKQKSK</sequence>
<evidence type="ECO:0000256" key="2">
    <source>
        <dbReference type="ARBA" id="ARBA00006286"/>
    </source>
</evidence>